<keyword evidence="3" id="KW-1185">Reference proteome</keyword>
<gene>
    <name evidence="2" type="ORF">EK21DRAFT_103699</name>
</gene>
<proteinExistence type="predicted"/>
<evidence type="ECO:0000313" key="2">
    <source>
        <dbReference type="EMBL" id="KAF2025772.1"/>
    </source>
</evidence>
<feature type="compositionally biased region" description="Low complexity" evidence="1">
    <location>
        <begin position="542"/>
        <end position="557"/>
    </location>
</feature>
<feature type="compositionally biased region" description="Acidic residues" evidence="1">
    <location>
        <begin position="298"/>
        <end position="330"/>
    </location>
</feature>
<dbReference type="OrthoDB" id="5411773at2759"/>
<dbReference type="AlphaFoldDB" id="A0A9P4LIN8"/>
<feature type="region of interest" description="Disordered" evidence="1">
    <location>
        <begin position="532"/>
        <end position="565"/>
    </location>
</feature>
<feature type="region of interest" description="Disordered" evidence="1">
    <location>
        <begin position="274"/>
        <end position="333"/>
    </location>
</feature>
<organism evidence="2 3">
    <name type="scientific">Setomelanomma holmii</name>
    <dbReference type="NCBI Taxonomy" id="210430"/>
    <lineage>
        <taxon>Eukaryota</taxon>
        <taxon>Fungi</taxon>
        <taxon>Dikarya</taxon>
        <taxon>Ascomycota</taxon>
        <taxon>Pezizomycotina</taxon>
        <taxon>Dothideomycetes</taxon>
        <taxon>Pleosporomycetidae</taxon>
        <taxon>Pleosporales</taxon>
        <taxon>Pleosporineae</taxon>
        <taxon>Phaeosphaeriaceae</taxon>
        <taxon>Setomelanomma</taxon>
    </lineage>
</organism>
<sequence>MTVMMLGGDGRSFEDGTNFRRPTKQASYELCNHAKAYLEAGQYASGFDFLYNLLAAGTSISTPAQPYLGFIAPPAYISLASSLIAWPKVTTTTRSREAKKGSDAALRYLRCIHTTIDGPAYSTIRKAFAFPEEQARRRAPGYRSAAASQSPEPGGDVDRIAGEAANAESLWTRAEDFWQLVGWALNCSISHKKRWHRWRLWLQMILDFLEADWEFCIKRSKGADENAVAVLQESLIWHYVVGKAGSANRGARRHIVRAILSVATPELLKDFPEIWKDETTGPPRKKQNDTHAGKVDFETGEMGDYDSDAEMEDAPDEDSKDSASEGEDNEDSMRNIDDAVRHLGGADAVDLRQRLIALLAEVATNLPTEFTTLSDLFDNILEDFNQLPTMTFSTLLSTTKLPGLYHVAFCNNLLLPLVSGSLPDYFRYGPTQQHFEDTLLKLKAANQSFATNAKISIVLEQTLMYMVSKDALTPTDALRTAMEAGIEARESVFGTGRGKRGNAEEETQARELMQACSERMLGMLDILEMTAAKAPQPLQERAPFPSFGSGSSLSPAPESETEIDE</sequence>
<comment type="caution">
    <text evidence="2">The sequence shown here is derived from an EMBL/GenBank/DDBJ whole genome shotgun (WGS) entry which is preliminary data.</text>
</comment>
<evidence type="ECO:0000313" key="3">
    <source>
        <dbReference type="Proteomes" id="UP000799777"/>
    </source>
</evidence>
<reference evidence="2" key="1">
    <citation type="journal article" date="2020" name="Stud. Mycol.">
        <title>101 Dothideomycetes genomes: a test case for predicting lifestyles and emergence of pathogens.</title>
        <authorList>
            <person name="Haridas S."/>
            <person name="Albert R."/>
            <person name="Binder M."/>
            <person name="Bloem J."/>
            <person name="Labutti K."/>
            <person name="Salamov A."/>
            <person name="Andreopoulos B."/>
            <person name="Baker S."/>
            <person name="Barry K."/>
            <person name="Bills G."/>
            <person name="Bluhm B."/>
            <person name="Cannon C."/>
            <person name="Castanera R."/>
            <person name="Culley D."/>
            <person name="Daum C."/>
            <person name="Ezra D."/>
            <person name="Gonzalez J."/>
            <person name="Henrissat B."/>
            <person name="Kuo A."/>
            <person name="Liang C."/>
            <person name="Lipzen A."/>
            <person name="Lutzoni F."/>
            <person name="Magnuson J."/>
            <person name="Mondo S."/>
            <person name="Nolan M."/>
            <person name="Ohm R."/>
            <person name="Pangilinan J."/>
            <person name="Park H.-J."/>
            <person name="Ramirez L."/>
            <person name="Alfaro M."/>
            <person name="Sun H."/>
            <person name="Tritt A."/>
            <person name="Yoshinaga Y."/>
            <person name="Zwiers L.-H."/>
            <person name="Turgeon B."/>
            <person name="Goodwin S."/>
            <person name="Spatafora J."/>
            <person name="Crous P."/>
            <person name="Grigoriev I."/>
        </authorList>
    </citation>
    <scope>NUCLEOTIDE SEQUENCE</scope>
    <source>
        <strain evidence="2">CBS 110217</strain>
    </source>
</reference>
<accession>A0A9P4LIN8</accession>
<feature type="compositionally biased region" description="Basic and acidic residues" evidence="1">
    <location>
        <begin position="286"/>
        <end position="297"/>
    </location>
</feature>
<name>A0A9P4LIN8_9PLEO</name>
<dbReference type="EMBL" id="ML978257">
    <property type="protein sequence ID" value="KAF2025772.1"/>
    <property type="molecule type" value="Genomic_DNA"/>
</dbReference>
<protein>
    <submittedName>
        <fullName evidence="2">Uncharacterized protein</fullName>
    </submittedName>
</protein>
<evidence type="ECO:0000256" key="1">
    <source>
        <dbReference type="SAM" id="MobiDB-lite"/>
    </source>
</evidence>
<dbReference type="Proteomes" id="UP000799777">
    <property type="component" value="Unassembled WGS sequence"/>
</dbReference>